<dbReference type="Proteomes" id="UP001359485">
    <property type="component" value="Unassembled WGS sequence"/>
</dbReference>
<evidence type="ECO:0000256" key="1">
    <source>
        <dbReference type="SAM" id="MobiDB-lite"/>
    </source>
</evidence>
<keyword evidence="3" id="KW-1185">Reference proteome</keyword>
<feature type="compositionally biased region" description="Basic and acidic residues" evidence="1">
    <location>
        <begin position="12"/>
        <end position="34"/>
    </location>
</feature>
<evidence type="ECO:0000313" key="2">
    <source>
        <dbReference type="EMBL" id="KAK6620271.1"/>
    </source>
</evidence>
<dbReference type="EMBL" id="JAWJWF010000048">
    <property type="protein sequence ID" value="KAK6620271.1"/>
    <property type="molecule type" value="Genomic_DNA"/>
</dbReference>
<organism evidence="2 3">
    <name type="scientific">Polyplax serrata</name>
    <name type="common">Common mouse louse</name>
    <dbReference type="NCBI Taxonomy" id="468196"/>
    <lineage>
        <taxon>Eukaryota</taxon>
        <taxon>Metazoa</taxon>
        <taxon>Ecdysozoa</taxon>
        <taxon>Arthropoda</taxon>
        <taxon>Hexapoda</taxon>
        <taxon>Insecta</taxon>
        <taxon>Pterygota</taxon>
        <taxon>Neoptera</taxon>
        <taxon>Paraneoptera</taxon>
        <taxon>Psocodea</taxon>
        <taxon>Troctomorpha</taxon>
        <taxon>Phthiraptera</taxon>
        <taxon>Anoplura</taxon>
        <taxon>Polyplacidae</taxon>
        <taxon>Polyplax</taxon>
    </lineage>
</organism>
<sequence length="128" mass="14483">MRGGGVTLISGEENRVAPTHRENLTSAEKGKDLPPDTNSRLFQQQQQQHRTRREKEGIAEQSGVPGDLIAFHWKIKEITREPKSKSDEELGKDIQTVDVVEKKGILRVVSIISLPFHAWLHSVKLRNV</sequence>
<evidence type="ECO:0000313" key="3">
    <source>
        <dbReference type="Proteomes" id="UP001359485"/>
    </source>
</evidence>
<reference evidence="2 3" key="1">
    <citation type="submission" date="2023-09" db="EMBL/GenBank/DDBJ databases">
        <title>Genomes of two closely related lineages of the louse Polyplax serrata with different host specificities.</title>
        <authorList>
            <person name="Martinu J."/>
            <person name="Tarabai H."/>
            <person name="Stefka J."/>
            <person name="Hypsa V."/>
        </authorList>
    </citation>
    <scope>NUCLEOTIDE SEQUENCE [LARGE SCALE GENOMIC DNA]</scope>
    <source>
        <strain evidence="2">98ZLc_SE</strain>
    </source>
</reference>
<comment type="caution">
    <text evidence="2">The sequence shown here is derived from an EMBL/GenBank/DDBJ whole genome shotgun (WGS) entry which is preliminary data.</text>
</comment>
<feature type="region of interest" description="Disordered" evidence="1">
    <location>
        <begin position="1"/>
        <end position="61"/>
    </location>
</feature>
<gene>
    <name evidence="2" type="ORF">RUM44_006672</name>
</gene>
<accession>A0ABR1AKH3</accession>
<name>A0ABR1AKH3_POLSC</name>
<protein>
    <submittedName>
        <fullName evidence="2">Uncharacterized protein</fullName>
    </submittedName>
</protein>
<proteinExistence type="predicted"/>